<dbReference type="InterPro" id="IPR000914">
    <property type="entry name" value="SBP_5_dom"/>
</dbReference>
<organism evidence="4 5">
    <name type="scientific">Pontibaca methylaminivorans</name>
    <dbReference type="NCBI Taxonomy" id="515897"/>
    <lineage>
        <taxon>Bacteria</taxon>
        <taxon>Pseudomonadati</taxon>
        <taxon>Pseudomonadota</taxon>
        <taxon>Alphaproteobacteria</taxon>
        <taxon>Rhodobacterales</taxon>
        <taxon>Roseobacteraceae</taxon>
        <taxon>Pontibaca</taxon>
    </lineage>
</organism>
<dbReference type="AlphaFoldDB" id="A0A1R3WF74"/>
<dbReference type="Gene3D" id="3.40.190.10">
    <property type="entry name" value="Periplasmic binding protein-like II"/>
    <property type="match status" value="1"/>
</dbReference>
<dbReference type="InterPro" id="IPR039424">
    <property type="entry name" value="SBP_5"/>
</dbReference>
<dbReference type="RefSeq" id="WP_076647129.1">
    <property type="nucleotide sequence ID" value="NZ_FTPS01000001.1"/>
</dbReference>
<evidence type="ECO:0000313" key="5">
    <source>
        <dbReference type="Proteomes" id="UP000192455"/>
    </source>
</evidence>
<dbReference type="STRING" id="515897.SAMN05421849_0591"/>
<name>A0A1R3WF74_9RHOB</name>
<dbReference type="CDD" id="cd08503">
    <property type="entry name" value="PBP2_NikA_DppA_OppA_like_17"/>
    <property type="match status" value="1"/>
</dbReference>
<dbReference type="Proteomes" id="UP000192455">
    <property type="component" value="Unassembled WGS sequence"/>
</dbReference>
<feature type="domain" description="Solute-binding protein family 5" evidence="3">
    <location>
        <begin position="104"/>
        <end position="457"/>
    </location>
</feature>
<accession>A0A1R3WF74</accession>
<dbReference type="OrthoDB" id="9803988at2"/>
<sequence length="550" mass="60617">MAQPGPIHPAARMHAQELRAGRLGRREFLTRVTALGVSAAAALRFVGAASPAQANPAIRRGGTLRVAMTVRGLKDPRSYEWSEHGNLTRGILEYLVEYQRDGTFRPMLLDGWEVNADASRYVLRLRPDVRWSNGDRFTVQDVRRNIEGWCDQGIRTNSMAPRMKGLIDPGTGQARKGAIEIRDARTVVLNLSVPDVALIASLADFPAAITHAGYDEDAPFAEMIGTGPFRPLGITPGESCVIERGEHEWWGSAVFGGPFLDRVEFVDPGPDPADWVSAARDGEVDLLYETVSGFIDAMDAIGWTRTRARTAATIVLRGNQQAERDGIRPYADLRMRRALALAVDNAVLLELGQGNRGEIAANHHVSPIHPAYADIGGVPFAPGEARALAQAAGLAGFEHELITIDDDWQRNTGDAMAAQMQDAGLRVRRRILPDAAFRADWTRHPLSATAWGHRPLAVQVLALAYRSGAPWNESGYASEEFDHLLTRASAIADVDERRKVMAEIEFLLRRDAVMIQPYWRALFNHHAGRIKNAEMHPAHEIHLYRIGFAA</sequence>
<evidence type="ECO:0000256" key="2">
    <source>
        <dbReference type="ARBA" id="ARBA00005695"/>
    </source>
</evidence>
<comment type="similarity">
    <text evidence="2">Belongs to the bacterial solute-binding protein 5 family.</text>
</comment>
<dbReference type="GO" id="GO:0015833">
    <property type="term" value="P:peptide transport"/>
    <property type="evidence" value="ECO:0007669"/>
    <property type="project" value="TreeGrafter"/>
</dbReference>
<keyword evidence="5" id="KW-1185">Reference proteome</keyword>
<evidence type="ECO:0000256" key="1">
    <source>
        <dbReference type="ARBA" id="ARBA00004418"/>
    </source>
</evidence>
<gene>
    <name evidence="4" type="ORF">SAMN05421849_0591</name>
</gene>
<evidence type="ECO:0000313" key="4">
    <source>
        <dbReference type="EMBL" id="SIT76769.1"/>
    </source>
</evidence>
<dbReference type="InterPro" id="IPR006311">
    <property type="entry name" value="TAT_signal"/>
</dbReference>
<dbReference type="GO" id="GO:0043190">
    <property type="term" value="C:ATP-binding cassette (ABC) transporter complex"/>
    <property type="evidence" value="ECO:0007669"/>
    <property type="project" value="InterPro"/>
</dbReference>
<dbReference type="GO" id="GO:1904680">
    <property type="term" value="F:peptide transmembrane transporter activity"/>
    <property type="evidence" value="ECO:0007669"/>
    <property type="project" value="TreeGrafter"/>
</dbReference>
<dbReference type="PIRSF" id="PIRSF002741">
    <property type="entry name" value="MppA"/>
    <property type="match status" value="1"/>
</dbReference>
<dbReference type="Gene3D" id="3.10.105.10">
    <property type="entry name" value="Dipeptide-binding Protein, Domain 3"/>
    <property type="match status" value="1"/>
</dbReference>
<evidence type="ECO:0000259" key="3">
    <source>
        <dbReference type="Pfam" id="PF00496"/>
    </source>
</evidence>
<comment type="subcellular location">
    <subcellularLocation>
        <location evidence="1">Periplasm</location>
    </subcellularLocation>
</comment>
<dbReference type="Pfam" id="PF00496">
    <property type="entry name" value="SBP_bac_5"/>
    <property type="match status" value="1"/>
</dbReference>
<dbReference type="PANTHER" id="PTHR30290">
    <property type="entry name" value="PERIPLASMIC BINDING COMPONENT OF ABC TRANSPORTER"/>
    <property type="match status" value="1"/>
</dbReference>
<dbReference type="EMBL" id="FTPS01000001">
    <property type="protein sequence ID" value="SIT76769.1"/>
    <property type="molecule type" value="Genomic_DNA"/>
</dbReference>
<reference evidence="4 5" key="1">
    <citation type="submission" date="2017-01" db="EMBL/GenBank/DDBJ databases">
        <authorList>
            <person name="Mah S.A."/>
            <person name="Swanson W.J."/>
            <person name="Moy G.W."/>
            <person name="Vacquier V.D."/>
        </authorList>
    </citation>
    <scope>NUCLEOTIDE SEQUENCE [LARGE SCALE GENOMIC DNA]</scope>
    <source>
        <strain evidence="4 5">DSM 21219</strain>
    </source>
</reference>
<dbReference type="PROSITE" id="PS51318">
    <property type="entry name" value="TAT"/>
    <property type="match status" value="1"/>
</dbReference>
<proteinExistence type="inferred from homology"/>
<dbReference type="InterPro" id="IPR030678">
    <property type="entry name" value="Peptide/Ni-bd"/>
</dbReference>
<dbReference type="SUPFAM" id="SSF53850">
    <property type="entry name" value="Periplasmic binding protein-like II"/>
    <property type="match status" value="1"/>
</dbReference>
<protein>
    <submittedName>
        <fullName evidence="4">Peptide/nickel transport system substrate-binding protein</fullName>
    </submittedName>
</protein>
<dbReference type="GO" id="GO:0030288">
    <property type="term" value="C:outer membrane-bounded periplasmic space"/>
    <property type="evidence" value="ECO:0007669"/>
    <property type="project" value="UniProtKB-ARBA"/>
</dbReference>